<name>A0A6P8W5N1_GYMAC</name>
<sequence length="228" mass="26674">MLMYTWYVVMEAPFDFTIHDMPCLRRWWCTLLVENLEVERHGRRFAHFTVEGQQMRTQIDSGSVTPLTRIPRKRQCDEVTMEPVPSKNSKMEEPEGMAVGILQLPAETLLKNFVLVVLEDGDPAIRTLALTCKRFWEVVREDYFLQEAHFAWLDSVVTWKKYSVEYTKTYRIPFQISSCIQCRNRYKDSEGYRGHGRRGQLSGMYSEDELAGFCSIDCFYDAGGTFQE</sequence>
<dbReference type="GeneID" id="117553199"/>
<dbReference type="AlphaFoldDB" id="A0A6P8W5N1"/>
<accession>A0A6P8W5N1</accession>
<keyword evidence="2" id="KW-1185">Reference proteome</keyword>
<organism evidence="2 3">
    <name type="scientific">Gymnodraco acuticeps</name>
    <name type="common">Antarctic dragonfish</name>
    <dbReference type="NCBI Taxonomy" id="8218"/>
    <lineage>
        <taxon>Eukaryota</taxon>
        <taxon>Metazoa</taxon>
        <taxon>Chordata</taxon>
        <taxon>Craniata</taxon>
        <taxon>Vertebrata</taxon>
        <taxon>Euteleostomi</taxon>
        <taxon>Actinopterygii</taxon>
        <taxon>Neopterygii</taxon>
        <taxon>Teleostei</taxon>
        <taxon>Neoteleostei</taxon>
        <taxon>Acanthomorphata</taxon>
        <taxon>Eupercaria</taxon>
        <taxon>Perciformes</taxon>
        <taxon>Notothenioidei</taxon>
        <taxon>Bathydraconidae</taxon>
        <taxon>Gymnodraco</taxon>
    </lineage>
</organism>
<reference evidence="3" key="1">
    <citation type="submission" date="2025-08" db="UniProtKB">
        <authorList>
            <consortium name="RefSeq"/>
        </authorList>
    </citation>
    <scope>IDENTIFICATION</scope>
</reference>
<dbReference type="InParanoid" id="A0A6P8W5N1"/>
<dbReference type="Proteomes" id="UP000515161">
    <property type="component" value="Unplaced"/>
</dbReference>
<dbReference type="RefSeq" id="XP_034082912.1">
    <property type="nucleotide sequence ID" value="XM_034227021.1"/>
</dbReference>
<protein>
    <submittedName>
        <fullName evidence="3">Uncharacterized protein LOC117553199</fullName>
    </submittedName>
</protein>
<dbReference type="Pfam" id="PF18866">
    <property type="entry name" value="CxC7"/>
    <property type="match status" value="1"/>
</dbReference>
<dbReference type="KEGG" id="gacu:117553199"/>
<evidence type="ECO:0000313" key="2">
    <source>
        <dbReference type="Proteomes" id="UP000515161"/>
    </source>
</evidence>
<proteinExistence type="predicted"/>
<gene>
    <name evidence="3" type="primary">LOC117553199</name>
</gene>
<evidence type="ECO:0000259" key="1">
    <source>
        <dbReference type="Pfam" id="PF18866"/>
    </source>
</evidence>
<evidence type="ECO:0000313" key="3">
    <source>
        <dbReference type="RefSeq" id="XP_034082912.1"/>
    </source>
</evidence>
<dbReference type="OrthoDB" id="8951552at2759"/>
<feature type="domain" description="CxC7-like cysteine cluster associated with KDZ transposases" evidence="1">
    <location>
        <begin position="159"/>
        <end position="220"/>
    </location>
</feature>
<dbReference type="InterPro" id="IPR041300">
    <property type="entry name" value="CxC7"/>
</dbReference>
<dbReference type="FunCoup" id="A0A6P8W5N1">
    <property type="interactions" value="14"/>
</dbReference>